<protein>
    <submittedName>
        <fullName evidence="2">FbpB family small basic protein</fullName>
    </submittedName>
</protein>
<dbReference type="InterPro" id="IPR025004">
    <property type="entry name" value="SenN/SenS"/>
</dbReference>
<dbReference type="RefSeq" id="WP_083390417.1">
    <property type="nucleotide sequence ID" value="NZ_CP151651.1"/>
</dbReference>
<accession>A0ABZ2ZEA5</accession>
<reference evidence="2 3" key="1">
    <citation type="submission" date="2024-04" db="EMBL/GenBank/DDBJ databases">
        <title>Screening of coral probiotics and analysis of their probiotic properties.</title>
        <authorList>
            <person name="Wang S."/>
        </authorList>
    </citation>
    <scope>NUCLEOTIDE SEQUENCE [LARGE SCALE GENOMIC DNA]</scope>
    <source>
        <strain evidence="2 3">GXU-Z9</strain>
    </source>
</reference>
<dbReference type="EMBL" id="CP151651">
    <property type="protein sequence ID" value="WZP05553.1"/>
    <property type="molecule type" value="Genomic_DNA"/>
</dbReference>
<keyword evidence="3" id="KW-1185">Reference proteome</keyword>
<dbReference type="Pfam" id="PF13040">
    <property type="entry name" value="Fur_reg_FbpB"/>
    <property type="match status" value="1"/>
</dbReference>
<sequence length="43" mass="5276">MRKEIKSLKELIEKNKQDLLNDKQAMEKLEKRIEERHTLKRLA</sequence>
<evidence type="ECO:0000256" key="1">
    <source>
        <dbReference type="SAM" id="Coils"/>
    </source>
</evidence>
<name>A0ABZ2ZEA5_9BACI</name>
<evidence type="ECO:0000313" key="3">
    <source>
        <dbReference type="Proteomes" id="UP001472074"/>
    </source>
</evidence>
<organism evidence="2 3">
    <name type="scientific">Cytobacillus pseudoceanisediminis</name>
    <dbReference type="NCBI Taxonomy" id="3051614"/>
    <lineage>
        <taxon>Bacteria</taxon>
        <taxon>Bacillati</taxon>
        <taxon>Bacillota</taxon>
        <taxon>Bacilli</taxon>
        <taxon>Bacillales</taxon>
        <taxon>Bacillaceae</taxon>
        <taxon>Cytobacillus</taxon>
    </lineage>
</organism>
<proteinExistence type="predicted"/>
<feature type="coiled-coil region" evidence="1">
    <location>
        <begin position="2"/>
        <end position="36"/>
    </location>
</feature>
<gene>
    <name evidence="2" type="ORF">AADC60_15780</name>
</gene>
<dbReference type="Proteomes" id="UP001472074">
    <property type="component" value="Chromosome"/>
</dbReference>
<keyword evidence="1" id="KW-0175">Coiled coil</keyword>
<evidence type="ECO:0000313" key="2">
    <source>
        <dbReference type="EMBL" id="WZP05553.1"/>
    </source>
</evidence>